<dbReference type="Gene3D" id="3.30.70.1060">
    <property type="entry name" value="Dimeric alpha+beta barrel"/>
    <property type="match status" value="1"/>
</dbReference>
<evidence type="ECO:0000256" key="1">
    <source>
        <dbReference type="ARBA" id="ARBA00007689"/>
    </source>
</evidence>
<dbReference type="Pfam" id="PF03795">
    <property type="entry name" value="YCII"/>
    <property type="match status" value="1"/>
</dbReference>
<dbReference type="InterPro" id="IPR005545">
    <property type="entry name" value="YCII"/>
</dbReference>
<dbReference type="InterPro" id="IPR011008">
    <property type="entry name" value="Dimeric_a/b-barrel"/>
</dbReference>
<name>A0A1Q2CQD4_9ACTN</name>
<feature type="domain" description="YCII-related" evidence="2">
    <location>
        <begin position="7"/>
        <end position="104"/>
    </location>
</feature>
<protein>
    <recommendedName>
        <fullName evidence="2">YCII-related domain-containing protein</fullName>
    </recommendedName>
</protein>
<sequence>MAKFLICLYGPTRPDPDRDSSNDLAEHQAYAEQIQQEDVLRFACVVSDPMATVTLGNVHDDASSAEPKGALVGAYVIEIDDLDEALAVAQRNPITSQGGYLEVRQIQD</sequence>
<dbReference type="OrthoDB" id="668782at2"/>
<accession>A0A1Q2CQD4</accession>
<organism evidence="3 4">
    <name type="scientific">Tessaracoccus aquimaris</name>
    <dbReference type="NCBI Taxonomy" id="1332264"/>
    <lineage>
        <taxon>Bacteria</taxon>
        <taxon>Bacillati</taxon>
        <taxon>Actinomycetota</taxon>
        <taxon>Actinomycetes</taxon>
        <taxon>Propionibacteriales</taxon>
        <taxon>Propionibacteriaceae</taxon>
        <taxon>Tessaracoccus</taxon>
    </lineage>
</organism>
<proteinExistence type="inferred from homology"/>
<dbReference type="EMBL" id="CP019606">
    <property type="protein sequence ID" value="AQP48331.1"/>
    <property type="molecule type" value="Genomic_DNA"/>
</dbReference>
<dbReference type="AlphaFoldDB" id="A0A1Q2CQD4"/>
<evidence type="ECO:0000313" key="3">
    <source>
        <dbReference type="EMBL" id="AQP48331.1"/>
    </source>
</evidence>
<dbReference type="STRING" id="1332264.BW730_13290"/>
<keyword evidence="4" id="KW-1185">Reference proteome</keyword>
<evidence type="ECO:0000313" key="4">
    <source>
        <dbReference type="Proteomes" id="UP000188145"/>
    </source>
</evidence>
<dbReference type="Proteomes" id="UP000188145">
    <property type="component" value="Chromosome"/>
</dbReference>
<dbReference type="SUPFAM" id="SSF54909">
    <property type="entry name" value="Dimeric alpha+beta barrel"/>
    <property type="match status" value="1"/>
</dbReference>
<dbReference type="KEGG" id="tes:BW730_13290"/>
<evidence type="ECO:0000259" key="2">
    <source>
        <dbReference type="Pfam" id="PF03795"/>
    </source>
</evidence>
<reference evidence="4" key="1">
    <citation type="submission" date="2017-02" db="EMBL/GenBank/DDBJ databases">
        <title>Tessaracoccus aquaemaris sp. nov., isolated from the intestine of a Korean rockfish, Sebastes schlegelii, in a marine aquaculture pond.</title>
        <authorList>
            <person name="Tak E.J."/>
            <person name="Bae J.-W."/>
        </authorList>
    </citation>
    <scope>NUCLEOTIDE SEQUENCE [LARGE SCALE GENOMIC DNA]</scope>
    <source>
        <strain evidence="4">NSG39</strain>
    </source>
</reference>
<comment type="similarity">
    <text evidence="1">Belongs to the YciI family.</text>
</comment>
<gene>
    <name evidence="3" type="ORF">BW730_13290</name>
</gene>
<dbReference type="RefSeq" id="WP_077686663.1">
    <property type="nucleotide sequence ID" value="NZ_CP019606.1"/>
</dbReference>